<dbReference type="RefSeq" id="WP_155309646.1">
    <property type="nucleotide sequence ID" value="NZ_AP021879.1"/>
</dbReference>
<dbReference type="InterPro" id="IPR050194">
    <property type="entry name" value="Glycosyltransferase_grp1"/>
</dbReference>
<organism evidence="1 2">
    <name type="scientific">Desulfosarcina ovata subsp. ovata</name>
    <dbReference type="NCBI Taxonomy" id="2752305"/>
    <lineage>
        <taxon>Bacteria</taxon>
        <taxon>Pseudomonadati</taxon>
        <taxon>Thermodesulfobacteriota</taxon>
        <taxon>Desulfobacteria</taxon>
        <taxon>Desulfobacterales</taxon>
        <taxon>Desulfosarcinaceae</taxon>
        <taxon>Desulfosarcina</taxon>
    </lineage>
</organism>
<proteinExistence type="predicted"/>
<dbReference type="GO" id="GO:0016758">
    <property type="term" value="F:hexosyltransferase activity"/>
    <property type="evidence" value="ECO:0007669"/>
    <property type="project" value="TreeGrafter"/>
</dbReference>
<dbReference type="PANTHER" id="PTHR45947:SF3">
    <property type="entry name" value="SULFOQUINOVOSYL TRANSFERASE SQD2"/>
    <property type="match status" value="1"/>
</dbReference>
<evidence type="ECO:0008006" key="3">
    <source>
        <dbReference type="Google" id="ProtNLM"/>
    </source>
</evidence>
<dbReference type="EMBL" id="AP021879">
    <property type="protein sequence ID" value="BBO88323.1"/>
    <property type="molecule type" value="Genomic_DNA"/>
</dbReference>
<name>A0A5K8A6R8_9BACT</name>
<accession>A0A5K8A6R8</accession>
<reference evidence="1 2" key="1">
    <citation type="submission" date="2019-11" db="EMBL/GenBank/DDBJ databases">
        <title>Comparative genomics of hydrocarbon-degrading Desulfosarcina strains.</title>
        <authorList>
            <person name="Watanabe M."/>
            <person name="Kojima H."/>
            <person name="Fukui M."/>
        </authorList>
    </citation>
    <scope>NUCLEOTIDE SEQUENCE [LARGE SCALE GENOMIC DNA]</scope>
    <source>
        <strain evidence="2">oXyS1</strain>
    </source>
</reference>
<dbReference type="PANTHER" id="PTHR45947">
    <property type="entry name" value="SULFOQUINOVOSYL TRANSFERASE SQD2"/>
    <property type="match status" value="1"/>
</dbReference>
<protein>
    <recommendedName>
        <fullName evidence="3">Glycosyl transferase family 1 domain-containing protein</fullName>
    </recommendedName>
</protein>
<dbReference type="SUPFAM" id="SSF53756">
    <property type="entry name" value="UDP-Glycosyltransferase/glycogen phosphorylase"/>
    <property type="match status" value="1"/>
</dbReference>
<keyword evidence="2" id="KW-1185">Reference proteome</keyword>
<dbReference type="Pfam" id="PF13692">
    <property type="entry name" value="Glyco_trans_1_4"/>
    <property type="match status" value="1"/>
</dbReference>
<dbReference type="AlphaFoldDB" id="A0A5K8A6R8"/>
<gene>
    <name evidence="1" type="ORF">DSCOOX_15030</name>
</gene>
<evidence type="ECO:0000313" key="2">
    <source>
        <dbReference type="Proteomes" id="UP000422108"/>
    </source>
</evidence>
<sequence length="417" mass="48312">MIWKKLIFRLDELLSIVFNVLLLLPVLLAALGRKLFYRFAKTGGSLPSRMVFLSSEGIKVAPTRVRSYHFAKTMQRLGEKDAFVFAYWDTFGSLTHFPFPFRRIWEVEKFFVNFLTLIRLLLKGPLIIIEQRPNYGFIVPLYLKLLNGSRVFMDIDDWTLDYLTLKPLVRIEVRHLLSFFGTYCDTCIVSSRRLQERLTRHFENMHLLPTYVDHHRFTPAKNEKNNGPVVFSWVGTIFQDFTRDNVLFIIEAFAEACDLLGEFEKIRLDIVGGGDYYNAVEKQVKTRFSNYPIVMIPWLNPKKMPAYLQSIDVGLYCLLLPSLFQESKSPTKIFEYYACAKPVISTSLGEAKYFVETEKTGILADSVNDYANAIIRLFKDAEMRISLGREGLSRVEREWNMDAACASLRKIVMATVE</sequence>
<dbReference type="Proteomes" id="UP000422108">
    <property type="component" value="Chromosome"/>
</dbReference>
<evidence type="ECO:0000313" key="1">
    <source>
        <dbReference type="EMBL" id="BBO88323.1"/>
    </source>
</evidence>
<dbReference type="Gene3D" id="3.40.50.2000">
    <property type="entry name" value="Glycogen Phosphorylase B"/>
    <property type="match status" value="2"/>
</dbReference>